<organism evidence="3 4">
    <name type="scientific">Luteimonas viscosa</name>
    <dbReference type="NCBI Taxonomy" id="1132694"/>
    <lineage>
        <taxon>Bacteria</taxon>
        <taxon>Pseudomonadati</taxon>
        <taxon>Pseudomonadota</taxon>
        <taxon>Gammaproteobacteria</taxon>
        <taxon>Lysobacterales</taxon>
        <taxon>Lysobacteraceae</taxon>
        <taxon>Luteimonas</taxon>
    </lineage>
</organism>
<name>A0A5D4XVA2_9GAMM</name>
<dbReference type="InterPro" id="IPR001279">
    <property type="entry name" value="Metallo-B-lactamas"/>
</dbReference>
<comment type="caution">
    <text evidence="3">The sequence shown here is derived from an EMBL/GenBank/DDBJ whole genome shotgun (WGS) entry which is preliminary data.</text>
</comment>
<evidence type="ECO:0000313" key="4">
    <source>
        <dbReference type="Proteomes" id="UP000324973"/>
    </source>
</evidence>
<protein>
    <submittedName>
        <fullName evidence="3">MBL fold metallo-hydrolase</fullName>
    </submittedName>
</protein>
<feature type="domain" description="Metallo-beta-lactamase" evidence="2">
    <location>
        <begin position="31"/>
        <end position="197"/>
    </location>
</feature>
<comment type="similarity">
    <text evidence="1">Belongs to the metallo-beta-lactamase superfamily. Class-B beta-lactamase family.</text>
</comment>
<keyword evidence="3" id="KW-0378">Hydrolase</keyword>
<dbReference type="EMBL" id="VTFT01000001">
    <property type="protein sequence ID" value="TYT26962.1"/>
    <property type="molecule type" value="Genomic_DNA"/>
</dbReference>
<accession>A0A5D4XVA2</accession>
<dbReference type="InterPro" id="IPR036866">
    <property type="entry name" value="RibonucZ/Hydroxyglut_hydro"/>
</dbReference>
<keyword evidence="4" id="KW-1185">Reference proteome</keyword>
<dbReference type="Gene3D" id="3.60.15.10">
    <property type="entry name" value="Ribonuclease Z/Hydroxyacylglutathione hydrolase-like"/>
    <property type="match status" value="1"/>
</dbReference>
<reference evidence="3 4" key="1">
    <citation type="submission" date="2019-08" db="EMBL/GenBank/DDBJ databases">
        <title>Luteimonas viscosus sp. nov., isolated from soil of a sunflower field.</title>
        <authorList>
            <person name="Jianli Z."/>
            <person name="Ying Z."/>
        </authorList>
    </citation>
    <scope>NUCLEOTIDE SEQUENCE [LARGE SCALE GENOMIC DNA]</scope>
    <source>
        <strain evidence="3 4">XBU10</strain>
    </source>
</reference>
<dbReference type="SUPFAM" id="SSF56281">
    <property type="entry name" value="Metallo-hydrolase/oxidoreductase"/>
    <property type="match status" value="1"/>
</dbReference>
<dbReference type="AlphaFoldDB" id="A0A5D4XVA2"/>
<dbReference type="Proteomes" id="UP000324973">
    <property type="component" value="Unassembled WGS sequence"/>
</dbReference>
<evidence type="ECO:0000259" key="2">
    <source>
        <dbReference type="SMART" id="SM00849"/>
    </source>
</evidence>
<dbReference type="GO" id="GO:0016787">
    <property type="term" value="F:hydrolase activity"/>
    <property type="evidence" value="ECO:0007669"/>
    <property type="project" value="UniProtKB-KW"/>
</dbReference>
<dbReference type="InterPro" id="IPR050855">
    <property type="entry name" value="NDM-1-like"/>
</dbReference>
<proteinExistence type="inferred from homology"/>
<evidence type="ECO:0000256" key="1">
    <source>
        <dbReference type="ARBA" id="ARBA00005250"/>
    </source>
</evidence>
<dbReference type="Pfam" id="PF00753">
    <property type="entry name" value="Lactamase_B"/>
    <property type="match status" value="1"/>
</dbReference>
<dbReference type="PANTHER" id="PTHR42951">
    <property type="entry name" value="METALLO-BETA-LACTAMASE DOMAIN-CONTAINING"/>
    <property type="match status" value="1"/>
</dbReference>
<sequence>MMATLQPAVAPMKVEEIAPDVWMFVGRELESVATAFVDGDDALLVDTLGGMDDAHALRRVLCDEMGKRVRIVVSTHFMSDHIAGLSLFPEATTIAHRHHRHAFLSQNRQVDAFYREPQVVFDSAMRIRWGRHELHLLHNPGKTMDHLSVDVPSADLVCAGDNIVGNIVYVSRADPAQIRAAIVRMQQFGRGRVIGGHMGVFGAATLGNAVHYLDRLAEAVVGIRTAVDGRQPDERIASIAIETCLAPGVEPSPFERHWHERNLEAIVAQSMFTLDAALDARRARA</sequence>
<dbReference type="PANTHER" id="PTHR42951:SF4">
    <property type="entry name" value="ACYL-COENZYME A THIOESTERASE MBLAC2"/>
    <property type="match status" value="1"/>
</dbReference>
<dbReference type="OrthoDB" id="7253658at2"/>
<gene>
    <name evidence="3" type="ORF">FZO89_12220</name>
</gene>
<dbReference type="GO" id="GO:0017001">
    <property type="term" value="P:antibiotic catabolic process"/>
    <property type="evidence" value="ECO:0007669"/>
    <property type="project" value="UniProtKB-ARBA"/>
</dbReference>
<evidence type="ECO:0000313" key="3">
    <source>
        <dbReference type="EMBL" id="TYT26962.1"/>
    </source>
</evidence>
<dbReference type="SMART" id="SM00849">
    <property type="entry name" value="Lactamase_B"/>
    <property type="match status" value="1"/>
</dbReference>